<sequence length="102" mass="11573">MSDIQQLLSRCDLRKEDDDTLAEIRMHSEAAFEGIISGLGSIGNITFWACDNEEYSDDMARKDLRNIGEMLMYLPGIAAALNFNAIEADFNIAERKRKTIRK</sequence>
<reference evidence="2" key="1">
    <citation type="submission" date="2020-06" db="EMBL/GenBank/DDBJ databases">
        <title>REHAB project genomes.</title>
        <authorList>
            <person name="Shaw L.P."/>
        </authorList>
    </citation>
    <scope>NUCLEOTIDE SEQUENCE [LARGE SCALE GENOMIC DNA]</scope>
    <source>
        <strain evidence="2">RHBSTW-00938</strain>
    </source>
</reference>
<gene>
    <name evidence="1" type="ORF">HV331_12860</name>
</gene>
<evidence type="ECO:0000313" key="1">
    <source>
        <dbReference type="EMBL" id="QMR40318.1"/>
    </source>
</evidence>
<dbReference type="AlphaFoldDB" id="A0AAP9U5F0"/>
<proteinExistence type="predicted"/>
<organism evidence="1 2">
    <name type="scientific">Klebsiella aerogenes</name>
    <name type="common">Enterobacter aerogenes</name>
    <dbReference type="NCBI Taxonomy" id="548"/>
    <lineage>
        <taxon>Bacteria</taxon>
        <taxon>Pseudomonadati</taxon>
        <taxon>Pseudomonadota</taxon>
        <taxon>Gammaproteobacteria</taxon>
        <taxon>Enterobacterales</taxon>
        <taxon>Enterobacteriaceae</taxon>
        <taxon>Klebsiella/Raoultella group</taxon>
        <taxon>Klebsiella</taxon>
    </lineage>
</organism>
<protein>
    <submittedName>
        <fullName evidence="1">Uncharacterized protein</fullName>
    </submittedName>
</protein>
<name>A0AAP9U5F0_KLEAE</name>
<dbReference type="EMBL" id="CP055904">
    <property type="protein sequence ID" value="QMR40318.1"/>
    <property type="molecule type" value="Genomic_DNA"/>
</dbReference>
<evidence type="ECO:0000313" key="2">
    <source>
        <dbReference type="Proteomes" id="UP000514462"/>
    </source>
</evidence>
<dbReference type="Proteomes" id="UP000514462">
    <property type="component" value="Chromosome"/>
</dbReference>
<accession>A0AAP9U5F0</accession>
<dbReference type="RefSeq" id="WP_182014386.1">
    <property type="nucleotide sequence ID" value="NZ_CP055904.1"/>
</dbReference>